<dbReference type="AlphaFoldDB" id="A0A6C0LIU8"/>
<name>A0A6C0LIU8_9ZZZZ</name>
<protein>
    <submittedName>
        <fullName evidence="1">Uncharacterized protein</fullName>
    </submittedName>
</protein>
<accession>A0A6C0LIU8</accession>
<proteinExistence type="predicted"/>
<sequence>MRLHYLIDYFHENKALPVIFDSRDCYGWYKPDNNSSIDITFNYFKHYDEIPETIEYKRQINYKEWFQFKSYNQLDYEGTIPFIRKYFSPSDKILKIIKTMEEKYNLDYENICVLFFRGNDKATEVELPSYEEYIHYGKYVLNLYPNVKFLIQSDETEFLNTMANHFPNHIIFKDEIRHIQDKSTTVDKVFKENNFHYSMNYLAITIIMSKCKYLIVNSGNCGIWIMFYRENADNVIQFRACNFI</sequence>
<evidence type="ECO:0000313" key="1">
    <source>
        <dbReference type="EMBL" id="QHU29474.1"/>
    </source>
</evidence>
<reference evidence="1" key="1">
    <citation type="journal article" date="2020" name="Nature">
        <title>Giant virus diversity and host interactions through global metagenomics.</title>
        <authorList>
            <person name="Schulz F."/>
            <person name="Roux S."/>
            <person name="Paez-Espino D."/>
            <person name="Jungbluth S."/>
            <person name="Walsh D.A."/>
            <person name="Denef V.J."/>
            <person name="McMahon K.D."/>
            <person name="Konstantinidis K.T."/>
            <person name="Eloe-Fadrosh E.A."/>
            <person name="Kyrpides N.C."/>
            <person name="Woyke T."/>
        </authorList>
    </citation>
    <scope>NUCLEOTIDE SEQUENCE</scope>
    <source>
        <strain evidence="1">GVMAG-M-3300027804-48</strain>
    </source>
</reference>
<dbReference type="Gene3D" id="3.40.50.11350">
    <property type="match status" value="1"/>
</dbReference>
<dbReference type="EMBL" id="MN740489">
    <property type="protein sequence ID" value="QHU29474.1"/>
    <property type="molecule type" value="Genomic_DNA"/>
</dbReference>
<organism evidence="1">
    <name type="scientific">viral metagenome</name>
    <dbReference type="NCBI Taxonomy" id="1070528"/>
    <lineage>
        <taxon>unclassified sequences</taxon>
        <taxon>metagenomes</taxon>
        <taxon>organismal metagenomes</taxon>
    </lineage>
</organism>